<reference evidence="1 2" key="1">
    <citation type="submission" date="2019-03" db="EMBL/GenBank/DDBJ databases">
        <title>First draft genome of Liparis tanakae, snailfish: a comprehensive survey of snailfish specific genes.</title>
        <authorList>
            <person name="Kim W."/>
            <person name="Song I."/>
            <person name="Jeong J.-H."/>
            <person name="Kim D."/>
            <person name="Kim S."/>
            <person name="Ryu S."/>
            <person name="Song J.Y."/>
            <person name="Lee S.K."/>
        </authorList>
    </citation>
    <scope>NUCLEOTIDE SEQUENCE [LARGE SCALE GENOMIC DNA]</scope>
    <source>
        <tissue evidence="1">Muscle</tissue>
    </source>
</reference>
<evidence type="ECO:0000313" key="1">
    <source>
        <dbReference type="EMBL" id="TNN52800.1"/>
    </source>
</evidence>
<sequence length="60" mass="6309">MEQTDMVLQSDAIEEPFLVPQGTCQTRAAPFCRSVSGQRLGAALDVTAVHEAASSGAVFI</sequence>
<keyword evidence="2" id="KW-1185">Reference proteome</keyword>
<accession>A0A4Z2GHK0</accession>
<protein>
    <submittedName>
        <fullName evidence="1">Uncharacterized protein</fullName>
    </submittedName>
</protein>
<dbReference type="Proteomes" id="UP000314294">
    <property type="component" value="Unassembled WGS sequence"/>
</dbReference>
<proteinExistence type="predicted"/>
<organism evidence="1 2">
    <name type="scientific">Liparis tanakae</name>
    <name type="common">Tanaka's snailfish</name>
    <dbReference type="NCBI Taxonomy" id="230148"/>
    <lineage>
        <taxon>Eukaryota</taxon>
        <taxon>Metazoa</taxon>
        <taxon>Chordata</taxon>
        <taxon>Craniata</taxon>
        <taxon>Vertebrata</taxon>
        <taxon>Euteleostomi</taxon>
        <taxon>Actinopterygii</taxon>
        <taxon>Neopterygii</taxon>
        <taxon>Teleostei</taxon>
        <taxon>Neoteleostei</taxon>
        <taxon>Acanthomorphata</taxon>
        <taxon>Eupercaria</taxon>
        <taxon>Perciformes</taxon>
        <taxon>Cottioidei</taxon>
        <taxon>Cottales</taxon>
        <taxon>Liparidae</taxon>
        <taxon>Liparis</taxon>
    </lineage>
</organism>
<comment type="caution">
    <text evidence="1">The sequence shown here is derived from an EMBL/GenBank/DDBJ whole genome shotgun (WGS) entry which is preliminary data.</text>
</comment>
<evidence type="ECO:0000313" key="2">
    <source>
        <dbReference type="Proteomes" id="UP000314294"/>
    </source>
</evidence>
<gene>
    <name evidence="1" type="ORF">EYF80_036974</name>
</gene>
<dbReference type="AlphaFoldDB" id="A0A4Z2GHK0"/>
<dbReference type="EMBL" id="SRLO01000535">
    <property type="protein sequence ID" value="TNN52800.1"/>
    <property type="molecule type" value="Genomic_DNA"/>
</dbReference>
<name>A0A4Z2GHK0_9TELE</name>